<keyword evidence="13" id="KW-1185">Reference proteome</keyword>
<accession>A0A2Z6AVA1</accession>
<evidence type="ECO:0000256" key="3">
    <source>
        <dbReference type="ARBA" id="ARBA00022694"/>
    </source>
</evidence>
<evidence type="ECO:0000256" key="6">
    <source>
        <dbReference type="ARBA" id="ARBA00022884"/>
    </source>
</evidence>
<dbReference type="EMBL" id="AP017378">
    <property type="protein sequence ID" value="BBD07157.1"/>
    <property type="molecule type" value="Genomic_DNA"/>
</dbReference>
<dbReference type="Gene3D" id="3.40.50.620">
    <property type="entry name" value="HUPs"/>
    <property type="match status" value="1"/>
</dbReference>
<evidence type="ECO:0000256" key="2">
    <source>
        <dbReference type="ARBA" id="ARBA00022679"/>
    </source>
</evidence>
<protein>
    <recommendedName>
        <fullName evidence="9">tRNA-specific 2-thiouridylase MnmA</fullName>
        <ecNumber evidence="9">2.8.1.13</ecNumber>
    </recommendedName>
</protein>
<keyword evidence="6 9" id="KW-0694">RNA-binding</keyword>
<dbReference type="SUPFAM" id="SSF52402">
    <property type="entry name" value="Adenine nucleotide alpha hydrolases-like"/>
    <property type="match status" value="1"/>
</dbReference>
<evidence type="ECO:0000256" key="9">
    <source>
        <dbReference type="HAMAP-Rule" id="MF_00144"/>
    </source>
</evidence>
<comment type="similarity">
    <text evidence="9">Belongs to the MnmA/TRMU family.</text>
</comment>
<evidence type="ECO:0000256" key="8">
    <source>
        <dbReference type="ARBA" id="ARBA00051542"/>
    </source>
</evidence>
<name>A0A2Z6AVA1_9BACT</name>
<keyword evidence="9" id="KW-0963">Cytoplasm</keyword>
<proteinExistence type="inferred from homology"/>
<evidence type="ECO:0000256" key="5">
    <source>
        <dbReference type="ARBA" id="ARBA00022840"/>
    </source>
</evidence>
<dbReference type="FunFam" id="2.30.30.280:FF:000001">
    <property type="entry name" value="tRNA-specific 2-thiouridylase MnmA"/>
    <property type="match status" value="1"/>
</dbReference>
<dbReference type="AlphaFoldDB" id="A0A2Z6AVA1"/>
<dbReference type="NCBIfam" id="TIGR00420">
    <property type="entry name" value="trmU"/>
    <property type="match status" value="1"/>
</dbReference>
<dbReference type="InterPro" id="IPR046884">
    <property type="entry name" value="MnmA-like_central"/>
</dbReference>
<keyword evidence="2 9" id="KW-0808">Transferase</keyword>
<comment type="subcellular location">
    <subcellularLocation>
        <location evidence="9">Cytoplasm</location>
    </subcellularLocation>
</comment>
<dbReference type="InterPro" id="IPR023382">
    <property type="entry name" value="MnmA-like_central_sf"/>
</dbReference>
<dbReference type="HAMAP" id="MF_00144">
    <property type="entry name" value="tRNA_thiouridyl_MnmA"/>
    <property type="match status" value="1"/>
</dbReference>
<keyword evidence="3 9" id="KW-0819">tRNA processing</keyword>
<feature type="active site" description="Nucleophile" evidence="9">
    <location>
        <position position="92"/>
    </location>
</feature>
<evidence type="ECO:0000256" key="7">
    <source>
        <dbReference type="ARBA" id="ARBA00023157"/>
    </source>
</evidence>
<dbReference type="InterPro" id="IPR014729">
    <property type="entry name" value="Rossmann-like_a/b/a_fold"/>
</dbReference>
<keyword evidence="5 9" id="KW-0067">ATP-binding</keyword>
<keyword evidence="7" id="KW-1015">Disulfide bond</keyword>
<comment type="function">
    <text evidence="9">Catalyzes the 2-thiolation of uridine at the wobble position (U34) of tRNA, leading to the formation of s(2)U34.</text>
</comment>
<feature type="site" description="Interaction with tRNA" evidence="9">
    <location>
        <position position="117"/>
    </location>
</feature>
<dbReference type="NCBIfam" id="NF001138">
    <property type="entry name" value="PRK00143.1"/>
    <property type="match status" value="1"/>
</dbReference>
<feature type="site" description="Interaction with tRNA" evidence="9">
    <location>
        <position position="325"/>
    </location>
</feature>
<dbReference type="GO" id="GO:0002143">
    <property type="term" value="P:tRNA wobble position uridine thiolation"/>
    <property type="evidence" value="ECO:0007669"/>
    <property type="project" value="TreeGrafter"/>
</dbReference>
<organism evidence="12 13">
    <name type="scientific">Desulfovibrio ferrophilus</name>
    <dbReference type="NCBI Taxonomy" id="241368"/>
    <lineage>
        <taxon>Bacteria</taxon>
        <taxon>Pseudomonadati</taxon>
        <taxon>Thermodesulfobacteriota</taxon>
        <taxon>Desulfovibrionia</taxon>
        <taxon>Desulfovibrionales</taxon>
        <taxon>Desulfovibrionaceae</taxon>
        <taxon>Desulfovibrio</taxon>
    </lineage>
</organism>
<keyword evidence="1 9" id="KW-0820">tRNA-binding</keyword>
<dbReference type="Proteomes" id="UP000269883">
    <property type="component" value="Chromosome"/>
</dbReference>
<feature type="domain" description="tRNA-specific 2-thiouridylase MnmA-like central" evidence="11">
    <location>
        <begin position="206"/>
        <end position="260"/>
    </location>
</feature>
<feature type="region of interest" description="Interaction with tRNA" evidence="9">
    <location>
        <begin position="293"/>
        <end position="294"/>
    </location>
</feature>
<dbReference type="Pfam" id="PF03054">
    <property type="entry name" value="tRNA_Me_trans"/>
    <property type="match status" value="1"/>
</dbReference>
<dbReference type="Pfam" id="PF20259">
    <property type="entry name" value="tRNA_Me_trans_M"/>
    <property type="match status" value="1"/>
</dbReference>
<dbReference type="OrthoDB" id="9800696at2"/>
<evidence type="ECO:0000313" key="13">
    <source>
        <dbReference type="Proteomes" id="UP000269883"/>
    </source>
</evidence>
<sequence>MRIGVAVSGGMDSLFTAVLLAEAGHEVLALHAFFLPPTDDSRAKSEELGKAVNALGCDYAAVDLSREFDEQVIAPFEQAYIQGLTPNPCAVCNRTMKFGLLADEALRQGAERIATGHYARVKGEGESTRLVRGLDPIKDQSYFLSLVPRKLLSKAVFPLGEWTKEQVKAELKLREMTPPLPSESQEICFVPDDDYCAFLSTRQTELPGPGAIILSDGTELGRHQGLWRYTLGQRRGIGVAWSEPLYVTGKNLETNALIVGPRESTLIQHCDARDVNLLVPQDQWPQDILAQLRYRQQAQPVRANLKNHGMRLDFTNPQSLPAPGQVAACYSPDGIVLAGGVII</sequence>
<feature type="binding site" evidence="9">
    <location>
        <position position="116"/>
    </location>
    <ligand>
        <name>ATP</name>
        <dbReference type="ChEBI" id="CHEBI:30616"/>
    </ligand>
</feature>
<dbReference type="GO" id="GO:0005737">
    <property type="term" value="C:cytoplasm"/>
    <property type="evidence" value="ECO:0007669"/>
    <property type="project" value="UniProtKB-SubCell"/>
</dbReference>
<feature type="binding site" evidence="9">
    <location>
        <begin position="6"/>
        <end position="13"/>
    </location>
    <ligand>
        <name>ATP</name>
        <dbReference type="ChEBI" id="CHEBI:30616"/>
    </ligand>
</feature>
<feature type="domain" description="tRNA-specific 2-thiouridylase MnmA-like C-terminal" evidence="10">
    <location>
        <begin position="269"/>
        <end position="342"/>
    </location>
</feature>
<dbReference type="InterPro" id="IPR004506">
    <property type="entry name" value="MnmA-like"/>
</dbReference>
<comment type="caution">
    <text evidence="9">Lacks conserved residue(s) required for the propagation of feature annotation.</text>
</comment>
<dbReference type="GO" id="GO:0005524">
    <property type="term" value="F:ATP binding"/>
    <property type="evidence" value="ECO:0007669"/>
    <property type="project" value="UniProtKB-KW"/>
</dbReference>
<dbReference type="Pfam" id="PF20258">
    <property type="entry name" value="tRNA_Me_trans_C"/>
    <property type="match status" value="1"/>
</dbReference>
<evidence type="ECO:0000256" key="1">
    <source>
        <dbReference type="ARBA" id="ARBA00022555"/>
    </source>
</evidence>
<dbReference type="InterPro" id="IPR046885">
    <property type="entry name" value="MnmA-like_C"/>
</dbReference>
<dbReference type="RefSeq" id="WP_126376115.1">
    <property type="nucleotide sequence ID" value="NZ_AP017378.1"/>
</dbReference>
<dbReference type="Gene3D" id="2.30.30.280">
    <property type="entry name" value="Adenine nucleotide alpha hydrolases-like domains"/>
    <property type="match status" value="1"/>
</dbReference>
<feature type="region of interest" description="Interaction with tRNA" evidence="9">
    <location>
        <begin position="138"/>
        <end position="140"/>
    </location>
</feature>
<feature type="active site" description="Cysteine persulfide intermediate" evidence="9">
    <location>
        <position position="188"/>
    </location>
</feature>
<evidence type="ECO:0000256" key="4">
    <source>
        <dbReference type="ARBA" id="ARBA00022741"/>
    </source>
</evidence>
<dbReference type="CDD" id="cd01998">
    <property type="entry name" value="MnmA_TRMU-like"/>
    <property type="match status" value="1"/>
</dbReference>
<dbReference type="PANTHER" id="PTHR11933">
    <property type="entry name" value="TRNA 5-METHYLAMINOMETHYL-2-THIOURIDYLATE -METHYLTRANSFERASE"/>
    <property type="match status" value="1"/>
</dbReference>
<dbReference type="EC" id="2.8.1.13" evidence="9"/>
<comment type="catalytic activity">
    <reaction evidence="8 9">
        <text>S-sulfanyl-L-cysteinyl-[protein] + uridine(34) in tRNA + AH2 + ATP = 2-thiouridine(34) in tRNA + L-cysteinyl-[protein] + A + AMP + diphosphate + H(+)</text>
        <dbReference type="Rhea" id="RHEA:47032"/>
        <dbReference type="Rhea" id="RHEA-COMP:10131"/>
        <dbReference type="Rhea" id="RHEA-COMP:11726"/>
        <dbReference type="Rhea" id="RHEA-COMP:11727"/>
        <dbReference type="Rhea" id="RHEA-COMP:11728"/>
        <dbReference type="ChEBI" id="CHEBI:13193"/>
        <dbReference type="ChEBI" id="CHEBI:15378"/>
        <dbReference type="ChEBI" id="CHEBI:17499"/>
        <dbReference type="ChEBI" id="CHEBI:29950"/>
        <dbReference type="ChEBI" id="CHEBI:30616"/>
        <dbReference type="ChEBI" id="CHEBI:33019"/>
        <dbReference type="ChEBI" id="CHEBI:61963"/>
        <dbReference type="ChEBI" id="CHEBI:65315"/>
        <dbReference type="ChEBI" id="CHEBI:87170"/>
        <dbReference type="ChEBI" id="CHEBI:456215"/>
        <dbReference type="EC" id="2.8.1.13"/>
    </reaction>
</comment>
<gene>
    <name evidence="12" type="primary">trmU</name>
    <name evidence="9" type="synonym">mnmA</name>
    <name evidence="12" type="ORF">DFE_0431</name>
</gene>
<dbReference type="GO" id="GO:0103016">
    <property type="term" value="F:tRNA-uridine 2-sulfurtransferase activity"/>
    <property type="evidence" value="ECO:0007669"/>
    <property type="project" value="UniProtKB-EC"/>
</dbReference>
<dbReference type="Gene3D" id="2.40.30.10">
    <property type="entry name" value="Translation factors"/>
    <property type="match status" value="1"/>
</dbReference>
<evidence type="ECO:0000259" key="10">
    <source>
        <dbReference type="Pfam" id="PF20258"/>
    </source>
</evidence>
<dbReference type="KEGG" id="dfl:DFE_0431"/>
<keyword evidence="4 9" id="KW-0547">Nucleotide-binding</keyword>
<reference evidence="12 13" key="1">
    <citation type="journal article" date="2018" name="Sci. Adv.">
        <title>Multi-heme cytochromes provide a pathway for survival in energy-limited environments.</title>
        <authorList>
            <person name="Deng X."/>
            <person name="Dohmae N."/>
            <person name="Nealson K.H."/>
            <person name="Hashimoto K."/>
            <person name="Okamoto A."/>
        </authorList>
    </citation>
    <scope>NUCLEOTIDE SEQUENCE [LARGE SCALE GENOMIC DNA]</scope>
    <source>
        <strain evidence="12 13">IS5</strain>
    </source>
</reference>
<dbReference type="GO" id="GO:0000049">
    <property type="term" value="F:tRNA binding"/>
    <property type="evidence" value="ECO:0007669"/>
    <property type="project" value="UniProtKB-KW"/>
</dbReference>
<evidence type="ECO:0000313" key="12">
    <source>
        <dbReference type="EMBL" id="BBD07157.1"/>
    </source>
</evidence>
<evidence type="ECO:0000259" key="11">
    <source>
        <dbReference type="Pfam" id="PF20259"/>
    </source>
</evidence>
<dbReference type="PANTHER" id="PTHR11933:SF5">
    <property type="entry name" value="MITOCHONDRIAL TRNA-SPECIFIC 2-THIOURIDYLASE 1"/>
    <property type="match status" value="1"/>
</dbReference>